<evidence type="ECO:0000259" key="1">
    <source>
        <dbReference type="PROSITE" id="PS51186"/>
    </source>
</evidence>
<dbReference type="SUPFAM" id="SSF55729">
    <property type="entry name" value="Acyl-CoA N-acyltransferases (Nat)"/>
    <property type="match status" value="1"/>
</dbReference>
<accession>A0A917AKI2</accession>
<dbReference type="RefSeq" id="WP_188387027.1">
    <property type="nucleotide sequence ID" value="NZ_BMFK01000001.1"/>
</dbReference>
<dbReference type="EMBL" id="BMFK01000001">
    <property type="protein sequence ID" value="GGE59116.1"/>
    <property type="molecule type" value="Genomic_DNA"/>
</dbReference>
<dbReference type="AlphaFoldDB" id="A0A917AKI2"/>
<dbReference type="PROSITE" id="PS51186">
    <property type="entry name" value="GNAT"/>
    <property type="match status" value="1"/>
</dbReference>
<feature type="domain" description="N-acetyltransferase" evidence="1">
    <location>
        <begin position="4"/>
        <end position="170"/>
    </location>
</feature>
<dbReference type="PANTHER" id="PTHR43415">
    <property type="entry name" value="SPERMIDINE N(1)-ACETYLTRANSFERASE"/>
    <property type="match status" value="1"/>
</dbReference>
<evidence type="ECO:0000313" key="3">
    <source>
        <dbReference type="Proteomes" id="UP000605259"/>
    </source>
</evidence>
<name>A0A917AKI2_9BACI</name>
<keyword evidence="3" id="KW-1185">Reference proteome</keyword>
<protein>
    <submittedName>
        <fullName evidence="2">N-acetyltransferase</fullName>
    </submittedName>
</protein>
<gene>
    <name evidence="2" type="ORF">GCM10007140_06830</name>
</gene>
<organism evidence="2 3">
    <name type="scientific">Priestia taiwanensis</name>
    <dbReference type="NCBI Taxonomy" id="1347902"/>
    <lineage>
        <taxon>Bacteria</taxon>
        <taxon>Bacillati</taxon>
        <taxon>Bacillota</taxon>
        <taxon>Bacilli</taxon>
        <taxon>Bacillales</taxon>
        <taxon>Bacillaceae</taxon>
        <taxon>Priestia</taxon>
    </lineage>
</organism>
<dbReference type="Pfam" id="PF00583">
    <property type="entry name" value="Acetyltransf_1"/>
    <property type="match status" value="1"/>
</dbReference>
<sequence length="170" mass="19741">MENITIRTVRPDDARIIVQLHLEIASEREFLITVPEDFKRTEEEQRIWIQQLLANEREMAFVAEVEGVVVGWTMFSSSDRARLAHAGSIGIFIKKEYRDIGIGRRLIQAILDWATEHPVIEKVSLGVFATNIRAIALYKKLGFVEEGRKVREFKLSENEYVDDILMYKFV</sequence>
<dbReference type="GO" id="GO:0016747">
    <property type="term" value="F:acyltransferase activity, transferring groups other than amino-acyl groups"/>
    <property type="evidence" value="ECO:0007669"/>
    <property type="project" value="InterPro"/>
</dbReference>
<dbReference type="InterPro" id="IPR000182">
    <property type="entry name" value="GNAT_dom"/>
</dbReference>
<dbReference type="CDD" id="cd04301">
    <property type="entry name" value="NAT_SF"/>
    <property type="match status" value="1"/>
</dbReference>
<dbReference type="InterPro" id="IPR016181">
    <property type="entry name" value="Acyl_CoA_acyltransferase"/>
</dbReference>
<comment type="caution">
    <text evidence="2">The sequence shown here is derived from an EMBL/GenBank/DDBJ whole genome shotgun (WGS) entry which is preliminary data.</text>
</comment>
<dbReference type="Gene3D" id="3.40.630.30">
    <property type="match status" value="1"/>
</dbReference>
<evidence type="ECO:0000313" key="2">
    <source>
        <dbReference type="EMBL" id="GGE59116.1"/>
    </source>
</evidence>
<reference evidence="2" key="1">
    <citation type="journal article" date="2014" name="Int. J. Syst. Evol. Microbiol.">
        <title>Complete genome sequence of Corynebacterium casei LMG S-19264T (=DSM 44701T), isolated from a smear-ripened cheese.</title>
        <authorList>
            <consortium name="US DOE Joint Genome Institute (JGI-PGF)"/>
            <person name="Walter F."/>
            <person name="Albersmeier A."/>
            <person name="Kalinowski J."/>
            <person name="Ruckert C."/>
        </authorList>
    </citation>
    <scope>NUCLEOTIDE SEQUENCE</scope>
    <source>
        <strain evidence="2">CGMCC 1.12698</strain>
    </source>
</reference>
<dbReference type="Proteomes" id="UP000605259">
    <property type="component" value="Unassembled WGS sequence"/>
</dbReference>
<dbReference type="PANTHER" id="PTHR43415:SF3">
    <property type="entry name" value="GNAT-FAMILY ACETYLTRANSFERASE"/>
    <property type="match status" value="1"/>
</dbReference>
<reference evidence="2" key="2">
    <citation type="submission" date="2020-09" db="EMBL/GenBank/DDBJ databases">
        <authorList>
            <person name="Sun Q."/>
            <person name="Zhou Y."/>
        </authorList>
    </citation>
    <scope>NUCLEOTIDE SEQUENCE</scope>
    <source>
        <strain evidence="2">CGMCC 1.12698</strain>
    </source>
</reference>
<proteinExistence type="predicted"/>